<dbReference type="AlphaFoldDB" id="A0A4Y2C243"/>
<comment type="caution">
    <text evidence="1">The sequence shown here is derived from an EMBL/GenBank/DDBJ whole genome shotgun (WGS) entry which is preliminary data.</text>
</comment>
<evidence type="ECO:0000313" key="1">
    <source>
        <dbReference type="EMBL" id="GBL97825.1"/>
    </source>
</evidence>
<dbReference type="EMBL" id="BGPR01000133">
    <property type="protein sequence ID" value="GBL97825.1"/>
    <property type="molecule type" value="Genomic_DNA"/>
</dbReference>
<sequence length="115" mass="13165">MLCVIYVIRPCLFITENVHNLLQFRTLIKFFFPCLKRADMVSQPLKARRNKILSLMVRIAAQYKASSALPLPGFKKKMISELMDAAIITKRSISSPTTTAHCDLFYISKAPFIIR</sequence>
<gene>
    <name evidence="1" type="ORF">AVEN_231977_1</name>
</gene>
<evidence type="ECO:0000313" key="2">
    <source>
        <dbReference type="Proteomes" id="UP000499080"/>
    </source>
</evidence>
<organism evidence="1 2">
    <name type="scientific">Araneus ventricosus</name>
    <name type="common">Orbweaver spider</name>
    <name type="synonym">Epeira ventricosa</name>
    <dbReference type="NCBI Taxonomy" id="182803"/>
    <lineage>
        <taxon>Eukaryota</taxon>
        <taxon>Metazoa</taxon>
        <taxon>Ecdysozoa</taxon>
        <taxon>Arthropoda</taxon>
        <taxon>Chelicerata</taxon>
        <taxon>Arachnida</taxon>
        <taxon>Araneae</taxon>
        <taxon>Araneomorphae</taxon>
        <taxon>Entelegynae</taxon>
        <taxon>Araneoidea</taxon>
        <taxon>Araneidae</taxon>
        <taxon>Araneus</taxon>
    </lineage>
</organism>
<proteinExistence type="predicted"/>
<name>A0A4Y2C243_ARAVE</name>
<reference evidence="1 2" key="1">
    <citation type="journal article" date="2019" name="Sci. Rep.">
        <title>Orb-weaving spider Araneus ventricosus genome elucidates the spidroin gene catalogue.</title>
        <authorList>
            <person name="Kono N."/>
            <person name="Nakamura H."/>
            <person name="Ohtoshi R."/>
            <person name="Moran D.A.P."/>
            <person name="Shinohara A."/>
            <person name="Yoshida Y."/>
            <person name="Fujiwara M."/>
            <person name="Mori M."/>
            <person name="Tomita M."/>
            <person name="Arakawa K."/>
        </authorList>
    </citation>
    <scope>NUCLEOTIDE SEQUENCE [LARGE SCALE GENOMIC DNA]</scope>
</reference>
<protein>
    <submittedName>
        <fullName evidence="1">Uncharacterized protein</fullName>
    </submittedName>
</protein>
<keyword evidence="2" id="KW-1185">Reference proteome</keyword>
<dbReference type="Proteomes" id="UP000499080">
    <property type="component" value="Unassembled WGS sequence"/>
</dbReference>
<accession>A0A4Y2C243</accession>